<name>A0A2N7JRU0_VIBSP</name>
<comment type="caution">
    <text evidence="1">The sequence shown here is derived from an EMBL/GenBank/DDBJ whole genome shotgun (WGS) entry which is preliminary data.</text>
</comment>
<dbReference type="EMBL" id="MCZF01000089">
    <property type="protein sequence ID" value="PMM56305.1"/>
    <property type="molecule type" value="Genomic_DNA"/>
</dbReference>
<evidence type="ECO:0000313" key="1">
    <source>
        <dbReference type="EMBL" id="PMM56305.1"/>
    </source>
</evidence>
<evidence type="ECO:0000313" key="2">
    <source>
        <dbReference type="Proteomes" id="UP000235533"/>
    </source>
</evidence>
<dbReference type="RefSeq" id="WP_102552049.1">
    <property type="nucleotide sequence ID" value="NZ_MCZF01000089.1"/>
</dbReference>
<protein>
    <submittedName>
        <fullName evidence="1">Uncharacterized protein</fullName>
    </submittedName>
</protein>
<dbReference type="Proteomes" id="UP000235533">
    <property type="component" value="Unassembled WGS sequence"/>
</dbReference>
<dbReference type="AlphaFoldDB" id="A0A2N7JRU0"/>
<accession>A0A2N7JRU0</accession>
<gene>
    <name evidence="1" type="ORF">BCT54_22030</name>
</gene>
<organism evidence="1 2">
    <name type="scientific">Vibrio splendidus</name>
    <dbReference type="NCBI Taxonomy" id="29497"/>
    <lineage>
        <taxon>Bacteria</taxon>
        <taxon>Pseudomonadati</taxon>
        <taxon>Pseudomonadota</taxon>
        <taxon>Gammaproteobacteria</taxon>
        <taxon>Vibrionales</taxon>
        <taxon>Vibrionaceae</taxon>
        <taxon>Vibrio</taxon>
    </lineage>
</organism>
<sequence length="395" mass="46441">MSVLVKLKEIQRRMEEKSIKRKETFTEDFLDKFQEYIYFGIESEEIFDNEKLFMVSDEGFGIKKIFEDKEEIKNAENERFNNNSLYKVYYFNNPDGLNRPIRIDVVVQNKETTQILTDRYKCVQIKSVIDIEFFERLPIEVDNKNHELEELLLEYLHNPEISLEDIDDIESILALRDVEKFHMTFMVDDKSNIYPIYLGIGSNQPFSISEKSDKYGKERYYRYSTNSKYAFEQSSKVTKKPVIIPDNSIIFSDYTSDGNDYALLNEVGVIVKSGSSWHKAIYEPIYNDLSQSKLVRTDGLDFVKNKIDDFFPNYEHYLQVKFDPLEVVKRYGHRKSAEFLYSKGLLGAGYQQEINVASDLFNNGYDDMHRLKPSILLIKCMIKDGTLREIITEGR</sequence>
<proteinExistence type="predicted"/>
<reference evidence="2" key="1">
    <citation type="submission" date="2016-07" db="EMBL/GenBank/DDBJ databases">
        <title>Nontailed viruses are major unrecognized killers of bacteria in the ocean.</title>
        <authorList>
            <person name="Kauffman K."/>
            <person name="Hussain F."/>
            <person name="Yang J."/>
            <person name="Arevalo P."/>
            <person name="Brown J."/>
            <person name="Cutler M."/>
            <person name="Kelly L."/>
            <person name="Polz M.F."/>
        </authorList>
    </citation>
    <scope>NUCLEOTIDE SEQUENCE [LARGE SCALE GENOMIC DNA]</scope>
    <source>
        <strain evidence="2">10N.261.48.B5</strain>
    </source>
</reference>